<protein>
    <submittedName>
        <fullName evidence="1">Uncharacterized protein</fullName>
    </submittedName>
</protein>
<organism evidence="1 2">
    <name type="scientific">Sphaerospermopsis reniformis</name>
    <dbReference type="NCBI Taxonomy" id="531300"/>
    <lineage>
        <taxon>Bacteria</taxon>
        <taxon>Bacillati</taxon>
        <taxon>Cyanobacteriota</taxon>
        <taxon>Cyanophyceae</taxon>
        <taxon>Nostocales</taxon>
        <taxon>Aphanizomenonaceae</taxon>
        <taxon>Sphaerospermopsis</taxon>
    </lineage>
</organism>
<proteinExistence type="predicted"/>
<accession>A0A479ZZ72</accession>
<keyword evidence="2" id="KW-1185">Reference proteome</keyword>
<name>A0A479ZZ72_9CYAN</name>
<evidence type="ECO:0000313" key="1">
    <source>
        <dbReference type="EMBL" id="GCL37929.1"/>
    </source>
</evidence>
<evidence type="ECO:0000313" key="2">
    <source>
        <dbReference type="Proteomes" id="UP000300142"/>
    </source>
</evidence>
<dbReference type="RefSeq" id="WP_137667963.1">
    <property type="nucleotide sequence ID" value="NZ_BJCE01000105.1"/>
</dbReference>
<sequence length="80" mass="9217">METQAILQSLPNLSINERLQIAEFALHLVNQQQEFLTKEQQKRQLVLAAITAIEDYANDGELVVFSDLDGEDFYEYPDED</sequence>
<dbReference type="EMBL" id="BJCE01000105">
    <property type="protein sequence ID" value="GCL37929.1"/>
    <property type="molecule type" value="Genomic_DNA"/>
</dbReference>
<gene>
    <name evidence="1" type="ORF">SR1949_30420</name>
</gene>
<dbReference type="Proteomes" id="UP000300142">
    <property type="component" value="Unassembled WGS sequence"/>
</dbReference>
<dbReference type="AlphaFoldDB" id="A0A479ZZ72"/>
<comment type="caution">
    <text evidence="1">The sequence shown here is derived from an EMBL/GenBank/DDBJ whole genome shotgun (WGS) entry which is preliminary data.</text>
</comment>
<reference evidence="2" key="1">
    <citation type="submission" date="2019-02" db="EMBL/GenBank/DDBJ databases">
        <title>Draft genome sequence of Sphaerospermopsis reniformis NIES-1949.</title>
        <authorList>
            <person name="Yamaguchi H."/>
            <person name="Suzuki S."/>
            <person name="Kawachi M."/>
        </authorList>
    </citation>
    <scope>NUCLEOTIDE SEQUENCE [LARGE SCALE GENOMIC DNA]</scope>
    <source>
        <strain evidence="2">NIES-1949</strain>
    </source>
</reference>